<accession>A0A1E2V5I6</accession>
<dbReference type="EMBL" id="MDTQ01000001">
    <property type="protein sequence ID" value="ODC02254.1"/>
    <property type="molecule type" value="Genomic_DNA"/>
</dbReference>
<feature type="repeat" description="TPR" evidence="3">
    <location>
        <begin position="172"/>
        <end position="205"/>
    </location>
</feature>
<reference evidence="4 5" key="1">
    <citation type="submission" date="2016-08" db="EMBL/GenBank/DDBJ databases">
        <authorList>
            <person name="Seilhamer J.J."/>
        </authorList>
    </citation>
    <scope>NUCLEOTIDE SEQUENCE [LARGE SCALE GENOMIC DNA]</scope>
    <source>
        <strain evidence="4 5">PH27A</strain>
    </source>
</reference>
<dbReference type="PANTHER" id="PTHR44858:SF1">
    <property type="entry name" value="UDP-N-ACETYLGLUCOSAMINE--PEPTIDE N-ACETYLGLUCOSAMINYLTRANSFERASE SPINDLY-RELATED"/>
    <property type="match status" value="1"/>
</dbReference>
<dbReference type="InterPro" id="IPR011990">
    <property type="entry name" value="TPR-like_helical_dom_sf"/>
</dbReference>
<evidence type="ECO:0000313" key="5">
    <source>
        <dbReference type="Proteomes" id="UP000094291"/>
    </source>
</evidence>
<evidence type="ECO:0000256" key="2">
    <source>
        <dbReference type="ARBA" id="ARBA00022803"/>
    </source>
</evidence>
<evidence type="ECO:0000313" key="4">
    <source>
        <dbReference type="EMBL" id="ODC02254.1"/>
    </source>
</evidence>
<dbReference type="Pfam" id="PF13432">
    <property type="entry name" value="TPR_16"/>
    <property type="match status" value="2"/>
</dbReference>
<keyword evidence="1" id="KW-0677">Repeat</keyword>
<name>A0A1E2V5I6_9GAMM</name>
<protein>
    <submittedName>
        <fullName evidence="4">Uncharacterized protein</fullName>
    </submittedName>
</protein>
<dbReference type="SMART" id="SM00028">
    <property type="entry name" value="TPR"/>
    <property type="match status" value="3"/>
</dbReference>
<dbReference type="Proteomes" id="UP000094291">
    <property type="component" value="Unassembled WGS sequence"/>
</dbReference>
<dbReference type="SUPFAM" id="SSF48452">
    <property type="entry name" value="TPR-like"/>
    <property type="match status" value="1"/>
</dbReference>
<dbReference type="AlphaFoldDB" id="A0A1E2V5I6"/>
<dbReference type="InterPro" id="IPR050498">
    <property type="entry name" value="Ycf3"/>
</dbReference>
<sequence>MMLLSWHWCMTYTALHVMKVVSAVMTSAVKAWLGLLLLVMVLSGCSAAARQPDAPQAVTPENRAEEALNLAHVLRDNGRLQAAYEVYARMDQRGELAGQYLLEFATLASRVRPPQDALQLYARAAKVLPEPRADKVQLALCLGQGQAHLALGQVNAAAHDMRCALKVSPDNVQALNGRGVVYNLQGQNPQAQADFSRALQLDPGFTPALNNLALAHLVAGDIKQAINVLQPASQHGGVALRLNLALAYVLNQQPEQARQLLAERLKADYVSRIMDRFEVTASRIAGGASVAHELLLASQQPLPLKDQP</sequence>
<gene>
    <name evidence="4" type="ORF">BFW38_00545</name>
</gene>
<dbReference type="STRING" id="197479.BFW38_00545"/>
<proteinExistence type="predicted"/>
<dbReference type="Gene3D" id="1.25.40.10">
    <property type="entry name" value="Tetratricopeptide repeat domain"/>
    <property type="match status" value="1"/>
</dbReference>
<dbReference type="OrthoDB" id="9814366at2"/>
<keyword evidence="2 3" id="KW-0802">TPR repeat</keyword>
<dbReference type="RefSeq" id="WP_068996638.1">
    <property type="nucleotide sequence ID" value="NZ_MDTQ01000001.1"/>
</dbReference>
<evidence type="ECO:0000256" key="3">
    <source>
        <dbReference type="PROSITE-ProRule" id="PRU00339"/>
    </source>
</evidence>
<comment type="caution">
    <text evidence="4">The sequence shown here is derived from an EMBL/GenBank/DDBJ whole genome shotgun (WGS) entry which is preliminary data.</text>
</comment>
<keyword evidence="5" id="KW-1185">Reference proteome</keyword>
<dbReference type="GO" id="GO:0009279">
    <property type="term" value="C:cell outer membrane"/>
    <property type="evidence" value="ECO:0007669"/>
    <property type="project" value="TreeGrafter"/>
</dbReference>
<dbReference type="GO" id="GO:0046813">
    <property type="term" value="P:receptor-mediated virion attachment to host cell"/>
    <property type="evidence" value="ECO:0007669"/>
    <property type="project" value="TreeGrafter"/>
</dbReference>
<organism evidence="4 5">
    <name type="scientific">Terasakiispira papahanaumokuakeensis</name>
    <dbReference type="NCBI Taxonomy" id="197479"/>
    <lineage>
        <taxon>Bacteria</taxon>
        <taxon>Pseudomonadati</taxon>
        <taxon>Pseudomonadota</taxon>
        <taxon>Gammaproteobacteria</taxon>
        <taxon>Oceanospirillales</taxon>
        <taxon>Terasakiispira</taxon>
    </lineage>
</organism>
<evidence type="ECO:0000256" key="1">
    <source>
        <dbReference type="ARBA" id="ARBA00022737"/>
    </source>
</evidence>
<dbReference type="InterPro" id="IPR019734">
    <property type="entry name" value="TPR_rpt"/>
</dbReference>
<dbReference type="PROSITE" id="PS50005">
    <property type="entry name" value="TPR"/>
    <property type="match status" value="1"/>
</dbReference>
<dbReference type="PANTHER" id="PTHR44858">
    <property type="entry name" value="TETRATRICOPEPTIDE REPEAT PROTEIN 6"/>
    <property type="match status" value="1"/>
</dbReference>